<sequence length="238" mass="26793">MEQNNLIVFATGEKHNPALDEQAGGSGFRELVKAQQKGFLRAHICAVVSNYAGGGVEEKARALGIPFEHFPKSARTPESHEALVRRLGGENAYIALSGCLWLVPMKESPNDKTPGLDPRRTINIHPGDPKMFGGEGMYGDHVHEAVLQAYQRGEIRDTFVTMHFVTKEYDRGPVIFKYQIPILPHDTVETLRKRVNQNEHWYQWWVTDLVVTGQISWDGENPDSLRVPDGYEYLPKAA</sequence>
<evidence type="ECO:0000256" key="1">
    <source>
        <dbReference type="ARBA" id="ARBA00005054"/>
    </source>
</evidence>
<comment type="pathway">
    <text evidence="1">Purine metabolism; IMP biosynthesis via de novo pathway; N(2)-formyl-N(1)-(5-phospho-D-ribosyl)glycinamide from N(1)-(5-phospho-D-ribosyl)glycinamide (10-formyl THF route): step 1/1.</text>
</comment>
<name>A0A1F6D1R9_9BACT</name>
<dbReference type="Pfam" id="PF00551">
    <property type="entry name" value="Formyl_trans_N"/>
    <property type="match status" value="1"/>
</dbReference>
<evidence type="ECO:0000313" key="7">
    <source>
        <dbReference type="Proteomes" id="UP000177659"/>
    </source>
</evidence>
<reference evidence="6 7" key="1">
    <citation type="journal article" date="2016" name="Nat. Commun.">
        <title>Thousands of microbial genomes shed light on interconnected biogeochemical processes in an aquifer system.</title>
        <authorList>
            <person name="Anantharaman K."/>
            <person name="Brown C.T."/>
            <person name="Hug L.A."/>
            <person name="Sharon I."/>
            <person name="Castelle C.J."/>
            <person name="Probst A.J."/>
            <person name="Thomas B.C."/>
            <person name="Singh A."/>
            <person name="Wilkins M.J."/>
            <person name="Karaoz U."/>
            <person name="Brodie E.L."/>
            <person name="Williams K.H."/>
            <person name="Hubbard S.S."/>
            <person name="Banfield J.F."/>
        </authorList>
    </citation>
    <scope>NUCLEOTIDE SEQUENCE [LARGE SCALE GENOMIC DNA]</scope>
</reference>
<accession>A0A1F6D1R9</accession>
<evidence type="ECO:0000313" key="6">
    <source>
        <dbReference type="EMBL" id="OGG55374.1"/>
    </source>
</evidence>
<dbReference type="InterPro" id="IPR002376">
    <property type="entry name" value="Formyl_transf_N"/>
</dbReference>
<proteinExistence type="predicted"/>
<dbReference type="InterPro" id="IPR036477">
    <property type="entry name" value="Formyl_transf_N_sf"/>
</dbReference>
<dbReference type="PANTHER" id="PTHR43369">
    <property type="entry name" value="PHOSPHORIBOSYLGLYCINAMIDE FORMYLTRANSFERASE"/>
    <property type="match status" value="1"/>
</dbReference>
<dbReference type="Proteomes" id="UP000177659">
    <property type="component" value="Unassembled WGS sequence"/>
</dbReference>
<dbReference type="EC" id="2.1.2.2" evidence="2"/>
<evidence type="ECO:0000256" key="3">
    <source>
        <dbReference type="ARBA" id="ARBA00022679"/>
    </source>
</evidence>
<keyword evidence="4" id="KW-0658">Purine biosynthesis</keyword>
<dbReference type="GO" id="GO:0005737">
    <property type="term" value="C:cytoplasm"/>
    <property type="evidence" value="ECO:0007669"/>
    <property type="project" value="TreeGrafter"/>
</dbReference>
<gene>
    <name evidence="6" type="ORF">A3D62_00305</name>
</gene>
<feature type="domain" description="Formyl transferase N-terminal" evidence="5">
    <location>
        <begin position="24"/>
        <end position="201"/>
    </location>
</feature>
<comment type="caution">
    <text evidence="6">The sequence shown here is derived from an EMBL/GenBank/DDBJ whole genome shotgun (WGS) entry which is preliminary data.</text>
</comment>
<dbReference type="EMBL" id="MFLC01000003">
    <property type="protein sequence ID" value="OGG55374.1"/>
    <property type="molecule type" value="Genomic_DNA"/>
</dbReference>
<dbReference type="AlphaFoldDB" id="A0A1F6D1R9"/>
<dbReference type="PANTHER" id="PTHR43369:SF2">
    <property type="entry name" value="PHOSPHORIBOSYLGLYCINAMIDE FORMYLTRANSFERASE"/>
    <property type="match status" value="1"/>
</dbReference>
<evidence type="ECO:0000259" key="5">
    <source>
        <dbReference type="Pfam" id="PF00551"/>
    </source>
</evidence>
<dbReference type="Gene3D" id="3.40.50.170">
    <property type="entry name" value="Formyl transferase, N-terminal domain"/>
    <property type="match status" value="1"/>
</dbReference>
<organism evidence="6 7">
    <name type="scientific">Candidatus Kaiserbacteria bacterium RIFCSPHIGHO2_02_FULL_49_11</name>
    <dbReference type="NCBI Taxonomy" id="1798489"/>
    <lineage>
        <taxon>Bacteria</taxon>
        <taxon>Candidatus Kaiseribacteriota</taxon>
    </lineage>
</organism>
<dbReference type="SUPFAM" id="SSF53328">
    <property type="entry name" value="Formyltransferase"/>
    <property type="match status" value="1"/>
</dbReference>
<keyword evidence="3" id="KW-0808">Transferase</keyword>
<dbReference type="GO" id="GO:0006189">
    <property type="term" value="P:'de novo' IMP biosynthetic process"/>
    <property type="evidence" value="ECO:0007669"/>
    <property type="project" value="TreeGrafter"/>
</dbReference>
<dbReference type="GO" id="GO:0004644">
    <property type="term" value="F:phosphoribosylglycinamide formyltransferase activity"/>
    <property type="evidence" value="ECO:0007669"/>
    <property type="project" value="UniProtKB-EC"/>
</dbReference>
<evidence type="ECO:0000256" key="2">
    <source>
        <dbReference type="ARBA" id="ARBA00012254"/>
    </source>
</evidence>
<protein>
    <recommendedName>
        <fullName evidence="2">phosphoribosylglycinamide formyltransferase 1</fullName>
        <ecNumber evidence="2">2.1.2.2</ecNumber>
    </recommendedName>
</protein>
<evidence type="ECO:0000256" key="4">
    <source>
        <dbReference type="ARBA" id="ARBA00022755"/>
    </source>
</evidence>